<dbReference type="AlphaFoldDB" id="A0A7V5XZE5"/>
<sequence>MLAIRPRDLESIAILEETTYGPDREDSSIHISIPIILGSCQDKEAVVSVTADLMDFSRRYQHTAAWFISEELQKKLEAADDMLVSDNPAYGGIILSREIDNYHLQVRLIKQFGMYTVDIKWHNDRIGDEFSLQQYYAYLKLRPTIRNFDWEDMGLKDGQLLLKGDFSFWQNTAEELRQALFLSSLALDLDYEIFYYLFNKIKIIGYEKELIRRVDYYYHEKQKEMILEIILWNYDIKVLSLKIEDDRKKVLIGKGKETFDKELEEFLTFFINFLKEEIQLVKMRREKYFQERPIYGQK</sequence>
<organism evidence="1">
    <name type="scientific">candidate division WOR-3 bacterium</name>
    <dbReference type="NCBI Taxonomy" id="2052148"/>
    <lineage>
        <taxon>Bacteria</taxon>
        <taxon>Bacteria division WOR-3</taxon>
    </lineage>
</organism>
<proteinExistence type="predicted"/>
<evidence type="ECO:0000313" key="1">
    <source>
        <dbReference type="EMBL" id="HHR48384.1"/>
    </source>
</evidence>
<accession>A0A7V5XZE5</accession>
<dbReference type="EMBL" id="DTHS01000014">
    <property type="protein sequence ID" value="HHR48384.1"/>
    <property type="molecule type" value="Genomic_DNA"/>
</dbReference>
<protein>
    <submittedName>
        <fullName evidence="1">Uncharacterized protein</fullName>
    </submittedName>
</protein>
<comment type="caution">
    <text evidence="1">The sequence shown here is derived from an EMBL/GenBank/DDBJ whole genome shotgun (WGS) entry which is preliminary data.</text>
</comment>
<reference evidence="1" key="1">
    <citation type="journal article" date="2020" name="mSystems">
        <title>Genome- and Community-Level Interaction Insights into Carbon Utilization and Element Cycling Functions of Hydrothermarchaeota in Hydrothermal Sediment.</title>
        <authorList>
            <person name="Zhou Z."/>
            <person name="Liu Y."/>
            <person name="Xu W."/>
            <person name="Pan J."/>
            <person name="Luo Z.H."/>
            <person name="Li M."/>
        </authorList>
    </citation>
    <scope>NUCLEOTIDE SEQUENCE [LARGE SCALE GENOMIC DNA]</scope>
    <source>
        <strain evidence="1">SpSt-791</strain>
    </source>
</reference>
<name>A0A7V5XZE5_UNCW3</name>
<gene>
    <name evidence="1" type="ORF">ENV79_01905</name>
</gene>